<dbReference type="AlphaFoldDB" id="A0A315ZRY9"/>
<dbReference type="OrthoDB" id="9759099at2"/>
<dbReference type="InterPro" id="IPR000674">
    <property type="entry name" value="Ald_Oxase/Xan_DH_a/b"/>
</dbReference>
<accession>A0A315ZRY9</accession>
<dbReference type="PANTHER" id="PTHR11908:SF157">
    <property type="entry name" value="XANTHINE DEHYDROGENASE SUBUNIT D-RELATED"/>
    <property type="match status" value="1"/>
</dbReference>
<dbReference type="InterPro" id="IPR006058">
    <property type="entry name" value="2Fe2S_fd_BS"/>
</dbReference>
<dbReference type="SUPFAM" id="SSF54292">
    <property type="entry name" value="2Fe-2S ferredoxin-like"/>
    <property type="match status" value="1"/>
</dbReference>
<proteinExistence type="inferred from homology"/>
<dbReference type="SMART" id="SM01008">
    <property type="entry name" value="Ald_Xan_dh_C"/>
    <property type="match status" value="1"/>
</dbReference>
<keyword evidence="3" id="KW-0560">Oxidoreductase</keyword>
<dbReference type="Pfam" id="PF01315">
    <property type="entry name" value="Ald_Xan_dh_C"/>
    <property type="match status" value="1"/>
</dbReference>
<evidence type="ECO:0000259" key="5">
    <source>
        <dbReference type="PROSITE" id="PS51085"/>
    </source>
</evidence>
<dbReference type="Gene3D" id="3.90.1170.50">
    <property type="entry name" value="Aldehyde oxidase/xanthine dehydrogenase, a/b hammerhead"/>
    <property type="match status" value="1"/>
</dbReference>
<dbReference type="PROSITE" id="PS51085">
    <property type="entry name" value="2FE2S_FER_2"/>
    <property type="match status" value="1"/>
</dbReference>
<feature type="domain" description="2Fe-2S ferredoxin-type" evidence="5">
    <location>
        <begin position="1"/>
        <end position="74"/>
    </location>
</feature>
<gene>
    <name evidence="6" type="ORF">SAMN05216529_11615</name>
</gene>
<dbReference type="InterPro" id="IPR017697">
    <property type="entry name" value="Xdh"/>
</dbReference>
<dbReference type="PANTHER" id="PTHR11908">
    <property type="entry name" value="XANTHINE DEHYDROGENASE"/>
    <property type="match status" value="1"/>
</dbReference>
<evidence type="ECO:0000256" key="4">
    <source>
        <dbReference type="ARBA" id="ARBA00023004"/>
    </source>
</evidence>
<dbReference type="RefSeq" id="WP_109713872.1">
    <property type="nucleotide sequence ID" value="NZ_QGDS01000016.1"/>
</dbReference>
<dbReference type="InterPro" id="IPR036856">
    <property type="entry name" value="Ald_Oxase/Xan_DH_a/b_sf"/>
</dbReference>
<dbReference type="CDD" id="cd00207">
    <property type="entry name" value="fer2"/>
    <property type="match status" value="1"/>
</dbReference>
<dbReference type="SUPFAM" id="SSF47741">
    <property type="entry name" value="CO dehydrogenase ISP C-domain like"/>
    <property type="match status" value="1"/>
</dbReference>
<dbReference type="Pfam" id="PF00111">
    <property type="entry name" value="Fer2"/>
    <property type="match status" value="1"/>
</dbReference>
<protein>
    <submittedName>
        <fullName evidence="6">Selenium-dependent xanthine dehydrogenase</fullName>
    </submittedName>
</protein>
<dbReference type="EMBL" id="UHJJ01000016">
    <property type="protein sequence ID" value="SUQ15754.1"/>
    <property type="molecule type" value="Genomic_DNA"/>
</dbReference>
<dbReference type="InterPro" id="IPR046867">
    <property type="entry name" value="AldOxase/xan_DH_MoCoBD2"/>
</dbReference>
<keyword evidence="2" id="KW-0479">Metal-binding</keyword>
<sequence>MYTVHVNGKDYQVEQDKKLMRFLRDDLRLTSVKDGCSQGACGTCTVLVDGKAMRACIPMISKVEGKSIVTVEGLSDREKEVYVYAFGKAGAVQCGFCIPGMVMSAKGLIDAKPDPTRLEVIAAIRNNICRCTGYKKIIDGILLSAKILRENLPVADDEGIILVGDAIQRIDAKEKVLGTGEYTDDMYLDGMIYASAVRSEYPRAKVLAIHMEEAKALEGVVGVFTAEDIPGSVKVGHLKQDWDTMIAVGKTTRYLGDAICLVAAETPEILEQARNLIKVDYEVLEPVLDPFEAMKEGAPLIHSTGNILAHEHLVRGDADDVIAKSKYKVTRHYETPWTEHAFLEPECAVAMPFDEGVLIYSSDQGTYDTQHECSLMLGLPPEKVVVENKLVGGGFGGKEDMSVQHHAALVAYLTKKIVKVKLSRQESIVIHPKRHPMWIDITSACDENGNLTAMKAEVVSDTGAYASLGGPVLQRACTHAAGPYNFQVIDIDGKAVYTNNPPAGPFRGFGVTQTCFASERNLDLLAEMVGISPWEIRYRNAVRPGQVLPNGQITDASTGIVETLEAVKEIYENEPYAGIGCAMKNAGVGVGLPDWGRCRLLVSDGKVEIHAGASCIGQGLGTVLVQVVSETANLPIDKLKYCAPNTSKAPDAGTTSGSRQTLITGEAAKRASEMLKEELSGHTLEELEGKEYLGEYLGKTDKMGSDVLNPVSHVAYGYATQVCVLNEDGTIKKIVAAHDVGKAVNPISVEGQIEGGVVMSMGYALTEQYEIKDGYPVSRFGTLGLFKADKVPELESIIIEKPGIDVGYGAIGIGEITSIPTAPAIAGAYYKLNGEFETKLPLKGTPYSKKK</sequence>
<dbReference type="Pfam" id="PF20256">
    <property type="entry name" value="MoCoBD_2"/>
    <property type="match status" value="2"/>
</dbReference>
<dbReference type="InterPro" id="IPR037165">
    <property type="entry name" value="AldOxase/xan_DH_Mopterin-bd_sf"/>
</dbReference>
<organism evidence="6 7">
    <name type="scientific">Faecalicatena contorta</name>
    <dbReference type="NCBI Taxonomy" id="39482"/>
    <lineage>
        <taxon>Bacteria</taxon>
        <taxon>Bacillati</taxon>
        <taxon>Bacillota</taxon>
        <taxon>Clostridia</taxon>
        <taxon>Lachnospirales</taxon>
        <taxon>Lachnospiraceae</taxon>
        <taxon>Faecalicatena</taxon>
    </lineage>
</organism>
<dbReference type="Gene3D" id="3.10.20.30">
    <property type="match status" value="1"/>
</dbReference>
<dbReference type="NCBIfam" id="TIGR03311">
    <property type="entry name" value="Se_dep_XDH"/>
    <property type="match status" value="1"/>
</dbReference>
<keyword evidence="4" id="KW-0408">Iron</keyword>
<dbReference type="InterPro" id="IPR036884">
    <property type="entry name" value="2Fe-2S-bd_dom_sf"/>
</dbReference>
<dbReference type="Pfam" id="PF01799">
    <property type="entry name" value="Fer2_2"/>
    <property type="match status" value="1"/>
</dbReference>
<evidence type="ECO:0000313" key="6">
    <source>
        <dbReference type="EMBL" id="SUQ15754.1"/>
    </source>
</evidence>
<dbReference type="InterPro" id="IPR016208">
    <property type="entry name" value="Ald_Oxase/xanthine_DH-like"/>
</dbReference>
<dbReference type="InterPro" id="IPR002888">
    <property type="entry name" value="2Fe-2S-bd"/>
</dbReference>
<dbReference type="GO" id="GO:0005506">
    <property type="term" value="F:iron ion binding"/>
    <property type="evidence" value="ECO:0007669"/>
    <property type="project" value="InterPro"/>
</dbReference>
<dbReference type="InterPro" id="IPR008274">
    <property type="entry name" value="AldOxase/xan_DH_MoCoBD1"/>
</dbReference>
<dbReference type="SUPFAM" id="SSF56003">
    <property type="entry name" value="Molybdenum cofactor-binding domain"/>
    <property type="match status" value="1"/>
</dbReference>
<dbReference type="Proteomes" id="UP000254051">
    <property type="component" value="Unassembled WGS sequence"/>
</dbReference>
<dbReference type="Pfam" id="PF02738">
    <property type="entry name" value="MoCoBD_1"/>
    <property type="match status" value="1"/>
</dbReference>
<dbReference type="GO" id="GO:0016491">
    <property type="term" value="F:oxidoreductase activity"/>
    <property type="evidence" value="ECO:0007669"/>
    <property type="project" value="UniProtKB-KW"/>
</dbReference>
<dbReference type="Gene3D" id="1.10.150.120">
    <property type="entry name" value="[2Fe-2S]-binding domain"/>
    <property type="match status" value="1"/>
</dbReference>
<dbReference type="PROSITE" id="PS00197">
    <property type="entry name" value="2FE2S_FER_1"/>
    <property type="match status" value="1"/>
</dbReference>
<evidence type="ECO:0000256" key="1">
    <source>
        <dbReference type="ARBA" id="ARBA00006849"/>
    </source>
</evidence>
<dbReference type="InterPro" id="IPR036010">
    <property type="entry name" value="2Fe-2S_ferredoxin-like_sf"/>
</dbReference>
<dbReference type="Gene3D" id="3.30.365.10">
    <property type="entry name" value="Aldehyde oxidase/xanthine dehydrogenase, molybdopterin binding domain"/>
    <property type="match status" value="5"/>
</dbReference>
<comment type="similarity">
    <text evidence="1">Belongs to the xanthine dehydrogenase family.</text>
</comment>
<evidence type="ECO:0000256" key="3">
    <source>
        <dbReference type="ARBA" id="ARBA00023002"/>
    </source>
</evidence>
<evidence type="ECO:0000313" key="7">
    <source>
        <dbReference type="Proteomes" id="UP000254051"/>
    </source>
</evidence>
<dbReference type="InterPro" id="IPR012675">
    <property type="entry name" value="Beta-grasp_dom_sf"/>
</dbReference>
<reference evidence="7" key="1">
    <citation type="submission" date="2017-07" db="EMBL/GenBank/DDBJ databases">
        <authorList>
            <person name="Varghese N."/>
            <person name="Submissions S."/>
        </authorList>
    </citation>
    <scope>NUCLEOTIDE SEQUENCE [LARGE SCALE GENOMIC DNA]</scope>
    <source>
        <strain evidence="7">NLAE-zl-C134</strain>
    </source>
</reference>
<name>A0A315ZRY9_9FIRM</name>
<dbReference type="SUPFAM" id="SSF54665">
    <property type="entry name" value="CO dehydrogenase molybdoprotein N-domain-like"/>
    <property type="match status" value="1"/>
</dbReference>
<evidence type="ECO:0000256" key="2">
    <source>
        <dbReference type="ARBA" id="ARBA00022723"/>
    </source>
</evidence>
<keyword evidence="7" id="KW-1185">Reference proteome</keyword>
<dbReference type="InterPro" id="IPR001041">
    <property type="entry name" value="2Fe-2S_ferredoxin-type"/>
</dbReference>
<dbReference type="GO" id="GO:0051537">
    <property type="term" value="F:2 iron, 2 sulfur cluster binding"/>
    <property type="evidence" value="ECO:0007669"/>
    <property type="project" value="InterPro"/>
</dbReference>